<evidence type="ECO:0000313" key="2">
    <source>
        <dbReference type="EMBL" id="KAH1176395.1"/>
    </source>
</evidence>
<evidence type="ECO:0000256" key="1">
    <source>
        <dbReference type="SAM" id="MobiDB-lite"/>
    </source>
</evidence>
<keyword evidence="3" id="KW-1185">Reference proteome</keyword>
<reference evidence="2" key="1">
    <citation type="submission" date="2021-09" db="EMBL/GenBank/DDBJ databases">
        <title>The genome of Mauremys mutica provides insights into the evolution of semi-aquatic lifestyle.</title>
        <authorList>
            <person name="Gong S."/>
            <person name="Gao Y."/>
        </authorList>
    </citation>
    <scope>NUCLEOTIDE SEQUENCE</scope>
    <source>
        <strain evidence="2">MM-2020</strain>
        <tissue evidence="2">Muscle</tissue>
    </source>
</reference>
<organism evidence="2 3">
    <name type="scientific">Mauremys mutica</name>
    <name type="common">yellowpond turtle</name>
    <dbReference type="NCBI Taxonomy" id="74926"/>
    <lineage>
        <taxon>Eukaryota</taxon>
        <taxon>Metazoa</taxon>
        <taxon>Chordata</taxon>
        <taxon>Craniata</taxon>
        <taxon>Vertebrata</taxon>
        <taxon>Euteleostomi</taxon>
        <taxon>Archelosauria</taxon>
        <taxon>Testudinata</taxon>
        <taxon>Testudines</taxon>
        <taxon>Cryptodira</taxon>
        <taxon>Durocryptodira</taxon>
        <taxon>Testudinoidea</taxon>
        <taxon>Geoemydidae</taxon>
        <taxon>Geoemydinae</taxon>
        <taxon>Mauremys</taxon>
    </lineage>
</organism>
<gene>
    <name evidence="2" type="ORF">KIL84_021129</name>
</gene>
<name>A0A9D3XBX4_9SAUR</name>
<sequence length="114" mass="12646">MNVVHALRSEHLAAPRVEAMERPNLRAVDQLSPEIKMEKYVLLSLDGKLLGPELSRIRSEMALPLERLDVELPQDLPKGHLSHKRRSLPAFPFSPAKSPCSSPSLSSPPSFTCP</sequence>
<dbReference type="EMBL" id="JAHDVG010000475">
    <property type="protein sequence ID" value="KAH1176395.1"/>
    <property type="molecule type" value="Genomic_DNA"/>
</dbReference>
<protein>
    <submittedName>
        <fullName evidence="2">Uncharacterized protein</fullName>
    </submittedName>
</protein>
<accession>A0A9D3XBX4</accession>
<comment type="caution">
    <text evidence="2">The sequence shown here is derived from an EMBL/GenBank/DDBJ whole genome shotgun (WGS) entry which is preliminary data.</text>
</comment>
<feature type="region of interest" description="Disordered" evidence="1">
    <location>
        <begin position="76"/>
        <end position="114"/>
    </location>
</feature>
<proteinExistence type="predicted"/>
<feature type="compositionally biased region" description="Low complexity" evidence="1">
    <location>
        <begin position="88"/>
        <end position="114"/>
    </location>
</feature>
<evidence type="ECO:0000313" key="3">
    <source>
        <dbReference type="Proteomes" id="UP000827986"/>
    </source>
</evidence>
<dbReference type="AlphaFoldDB" id="A0A9D3XBX4"/>
<dbReference type="Proteomes" id="UP000827986">
    <property type="component" value="Unassembled WGS sequence"/>
</dbReference>